<evidence type="ECO:0000313" key="5">
    <source>
        <dbReference type="Proteomes" id="UP001157006"/>
    </source>
</evidence>
<keyword evidence="2" id="KW-0479">Metal-binding</keyword>
<dbReference type="PANTHER" id="PTHR24286:SF256">
    <property type="entry name" value="CYTOCHROME P450 FAMILY PROTEIN"/>
    <property type="match status" value="1"/>
</dbReference>
<dbReference type="InterPro" id="IPR036396">
    <property type="entry name" value="Cyt_P450_sf"/>
</dbReference>
<proteinExistence type="inferred from homology"/>
<keyword evidence="5" id="KW-1185">Reference proteome</keyword>
<gene>
    <name evidence="4" type="ORF">VFH_U086840</name>
</gene>
<accession>A0AAV0YGG0</accession>
<evidence type="ECO:0000256" key="2">
    <source>
        <dbReference type="ARBA" id="ARBA00022723"/>
    </source>
</evidence>
<dbReference type="GO" id="GO:0016125">
    <property type="term" value="P:sterol metabolic process"/>
    <property type="evidence" value="ECO:0007669"/>
    <property type="project" value="TreeGrafter"/>
</dbReference>
<evidence type="ECO:0008006" key="6">
    <source>
        <dbReference type="Google" id="ProtNLM"/>
    </source>
</evidence>
<comment type="similarity">
    <text evidence="1">Belongs to the cytochrome P450 family.</text>
</comment>
<name>A0AAV0YGG0_VICFA</name>
<dbReference type="SUPFAM" id="SSF48264">
    <property type="entry name" value="Cytochrome P450"/>
    <property type="match status" value="1"/>
</dbReference>
<dbReference type="EMBL" id="CATIWC010002145">
    <property type="protein sequence ID" value="CAI8584674.1"/>
    <property type="molecule type" value="Genomic_DNA"/>
</dbReference>
<dbReference type="GO" id="GO:0020037">
    <property type="term" value="F:heme binding"/>
    <property type="evidence" value="ECO:0007669"/>
    <property type="project" value="InterPro"/>
</dbReference>
<comment type="caution">
    <text evidence="4">The sequence shown here is derived from an EMBL/GenBank/DDBJ whole genome shotgun (WGS) entry which is preliminary data.</text>
</comment>
<reference evidence="4 5" key="1">
    <citation type="submission" date="2023-01" db="EMBL/GenBank/DDBJ databases">
        <authorList>
            <person name="Kreplak J."/>
        </authorList>
    </citation>
    <scope>NUCLEOTIDE SEQUENCE [LARGE SCALE GENOMIC DNA]</scope>
</reference>
<sequence length="126" mass="13908">MVKDIPFIGLCILTLSLVFLLKKILSKSQTKNVPKGSLGYPIIGETLGFLRAQRQDKGYEWMQERVSKYGSVFKTSLMGSPTVFIIGQQGNKFVLGSSDDVISSKKPITLQKILGKQSIIELVGSR</sequence>
<organism evidence="4 5">
    <name type="scientific">Vicia faba</name>
    <name type="common">Broad bean</name>
    <name type="synonym">Faba vulgaris</name>
    <dbReference type="NCBI Taxonomy" id="3906"/>
    <lineage>
        <taxon>Eukaryota</taxon>
        <taxon>Viridiplantae</taxon>
        <taxon>Streptophyta</taxon>
        <taxon>Embryophyta</taxon>
        <taxon>Tracheophyta</taxon>
        <taxon>Spermatophyta</taxon>
        <taxon>Magnoliopsida</taxon>
        <taxon>eudicotyledons</taxon>
        <taxon>Gunneridae</taxon>
        <taxon>Pentapetalae</taxon>
        <taxon>rosids</taxon>
        <taxon>fabids</taxon>
        <taxon>Fabales</taxon>
        <taxon>Fabaceae</taxon>
        <taxon>Papilionoideae</taxon>
        <taxon>50 kb inversion clade</taxon>
        <taxon>NPAAA clade</taxon>
        <taxon>Hologalegina</taxon>
        <taxon>IRL clade</taxon>
        <taxon>Fabeae</taxon>
        <taxon>Vicia</taxon>
    </lineage>
</organism>
<evidence type="ECO:0000313" key="4">
    <source>
        <dbReference type="EMBL" id="CAI8584674.1"/>
    </source>
</evidence>
<evidence type="ECO:0000256" key="3">
    <source>
        <dbReference type="ARBA" id="ARBA00023004"/>
    </source>
</evidence>
<dbReference type="GO" id="GO:0005506">
    <property type="term" value="F:iron ion binding"/>
    <property type="evidence" value="ECO:0007669"/>
    <property type="project" value="InterPro"/>
</dbReference>
<dbReference type="AlphaFoldDB" id="A0AAV0YGG0"/>
<protein>
    <recommendedName>
        <fullName evidence="6">Cytochrome P450</fullName>
    </recommendedName>
</protein>
<dbReference type="GO" id="GO:0016705">
    <property type="term" value="F:oxidoreductase activity, acting on paired donors, with incorporation or reduction of molecular oxygen"/>
    <property type="evidence" value="ECO:0007669"/>
    <property type="project" value="InterPro"/>
</dbReference>
<dbReference type="GO" id="GO:0004497">
    <property type="term" value="F:monooxygenase activity"/>
    <property type="evidence" value="ECO:0007669"/>
    <property type="project" value="InterPro"/>
</dbReference>
<dbReference type="PANTHER" id="PTHR24286">
    <property type="entry name" value="CYTOCHROME P450 26"/>
    <property type="match status" value="1"/>
</dbReference>
<dbReference type="Gene3D" id="1.10.630.10">
    <property type="entry name" value="Cytochrome P450"/>
    <property type="match status" value="1"/>
</dbReference>
<dbReference type="Proteomes" id="UP001157006">
    <property type="component" value="Unassembled WGS sequence"/>
</dbReference>
<evidence type="ECO:0000256" key="1">
    <source>
        <dbReference type="ARBA" id="ARBA00010617"/>
    </source>
</evidence>
<keyword evidence="3" id="KW-0408">Iron</keyword>